<accession>A0AAV7TG79</accession>
<reference evidence="2" key="1">
    <citation type="journal article" date="2022" name="bioRxiv">
        <title>Sequencing and chromosome-scale assembly of the giantPleurodeles waltlgenome.</title>
        <authorList>
            <person name="Brown T."/>
            <person name="Elewa A."/>
            <person name="Iarovenko S."/>
            <person name="Subramanian E."/>
            <person name="Araus A.J."/>
            <person name="Petzold A."/>
            <person name="Susuki M."/>
            <person name="Suzuki K.-i.T."/>
            <person name="Hayashi T."/>
            <person name="Toyoda A."/>
            <person name="Oliveira C."/>
            <person name="Osipova E."/>
            <person name="Leigh N.D."/>
            <person name="Simon A."/>
            <person name="Yun M.H."/>
        </authorList>
    </citation>
    <scope>NUCLEOTIDE SEQUENCE</scope>
    <source>
        <strain evidence="2">20211129_DDA</strain>
        <tissue evidence="2">Liver</tissue>
    </source>
</reference>
<sequence length="108" mass="12047">MGDLRSLCKLKKIRTGSNPTEVKLQELLAEDIRDHPAEEEELPSDREDVRDEEDDLPPPHRTRETRVPRLLSPRIELNGSGSSTGESSTSGNIEGSLNEEDILLARMA</sequence>
<dbReference type="EMBL" id="JANPWB010000006">
    <property type="protein sequence ID" value="KAJ1174827.1"/>
    <property type="molecule type" value="Genomic_DNA"/>
</dbReference>
<comment type="caution">
    <text evidence="2">The sequence shown here is derived from an EMBL/GenBank/DDBJ whole genome shotgun (WGS) entry which is preliminary data.</text>
</comment>
<dbReference type="AlphaFoldDB" id="A0AAV7TG79"/>
<organism evidence="2 3">
    <name type="scientific">Pleurodeles waltl</name>
    <name type="common">Iberian ribbed newt</name>
    <dbReference type="NCBI Taxonomy" id="8319"/>
    <lineage>
        <taxon>Eukaryota</taxon>
        <taxon>Metazoa</taxon>
        <taxon>Chordata</taxon>
        <taxon>Craniata</taxon>
        <taxon>Vertebrata</taxon>
        <taxon>Euteleostomi</taxon>
        <taxon>Amphibia</taxon>
        <taxon>Batrachia</taxon>
        <taxon>Caudata</taxon>
        <taxon>Salamandroidea</taxon>
        <taxon>Salamandridae</taxon>
        <taxon>Pleurodelinae</taxon>
        <taxon>Pleurodeles</taxon>
    </lineage>
</organism>
<evidence type="ECO:0000256" key="1">
    <source>
        <dbReference type="SAM" id="MobiDB-lite"/>
    </source>
</evidence>
<feature type="compositionally biased region" description="Low complexity" evidence="1">
    <location>
        <begin position="78"/>
        <end position="96"/>
    </location>
</feature>
<feature type="region of interest" description="Disordered" evidence="1">
    <location>
        <begin position="29"/>
        <end position="108"/>
    </location>
</feature>
<evidence type="ECO:0000313" key="2">
    <source>
        <dbReference type="EMBL" id="KAJ1174827.1"/>
    </source>
</evidence>
<keyword evidence="3" id="KW-1185">Reference proteome</keyword>
<feature type="compositionally biased region" description="Basic and acidic residues" evidence="1">
    <location>
        <begin position="57"/>
        <end position="67"/>
    </location>
</feature>
<proteinExistence type="predicted"/>
<evidence type="ECO:0000313" key="3">
    <source>
        <dbReference type="Proteomes" id="UP001066276"/>
    </source>
</evidence>
<gene>
    <name evidence="2" type="ORF">NDU88_000118</name>
</gene>
<dbReference type="Proteomes" id="UP001066276">
    <property type="component" value="Chromosome 3_2"/>
</dbReference>
<protein>
    <submittedName>
        <fullName evidence="2">Uncharacterized protein</fullName>
    </submittedName>
</protein>
<name>A0AAV7TG79_PLEWA</name>